<organism evidence="2 3">
    <name type="scientific">Zizania palustris</name>
    <name type="common">Northern wild rice</name>
    <dbReference type="NCBI Taxonomy" id="103762"/>
    <lineage>
        <taxon>Eukaryota</taxon>
        <taxon>Viridiplantae</taxon>
        <taxon>Streptophyta</taxon>
        <taxon>Embryophyta</taxon>
        <taxon>Tracheophyta</taxon>
        <taxon>Spermatophyta</taxon>
        <taxon>Magnoliopsida</taxon>
        <taxon>Liliopsida</taxon>
        <taxon>Poales</taxon>
        <taxon>Poaceae</taxon>
        <taxon>BOP clade</taxon>
        <taxon>Oryzoideae</taxon>
        <taxon>Oryzeae</taxon>
        <taxon>Zizaniinae</taxon>
        <taxon>Zizania</taxon>
    </lineage>
</organism>
<protein>
    <recommendedName>
        <fullName evidence="4">Secreted protein</fullName>
    </recommendedName>
</protein>
<keyword evidence="3" id="KW-1185">Reference proteome</keyword>
<evidence type="ECO:0008006" key="4">
    <source>
        <dbReference type="Google" id="ProtNLM"/>
    </source>
</evidence>
<dbReference type="Proteomes" id="UP000729402">
    <property type="component" value="Unassembled WGS sequence"/>
</dbReference>
<comment type="caution">
    <text evidence="2">The sequence shown here is derived from an EMBL/GenBank/DDBJ whole genome shotgun (WGS) entry which is preliminary data.</text>
</comment>
<feature type="chain" id="PRO_5035145144" description="Secreted protein" evidence="1">
    <location>
        <begin position="22"/>
        <end position="95"/>
    </location>
</feature>
<feature type="signal peptide" evidence="1">
    <location>
        <begin position="1"/>
        <end position="21"/>
    </location>
</feature>
<proteinExistence type="predicted"/>
<evidence type="ECO:0000313" key="2">
    <source>
        <dbReference type="EMBL" id="KAG8095692.1"/>
    </source>
</evidence>
<evidence type="ECO:0000256" key="1">
    <source>
        <dbReference type="SAM" id="SignalP"/>
    </source>
</evidence>
<accession>A0A8J5WZG0</accession>
<gene>
    <name evidence="2" type="ORF">GUJ93_ZPchr0013g36958</name>
</gene>
<dbReference type="EMBL" id="JAAALK010000079">
    <property type="protein sequence ID" value="KAG8095692.1"/>
    <property type="molecule type" value="Genomic_DNA"/>
</dbReference>
<dbReference type="AlphaFoldDB" id="A0A8J5WZG0"/>
<name>A0A8J5WZG0_ZIZPA</name>
<evidence type="ECO:0000313" key="3">
    <source>
        <dbReference type="Proteomes" id="UP000729402"/>
    </source>
</evidence>
<keyword evidence="1" id="KW-0732">Signal</keyword>
<reference evidence="2" key="2">
    <citation type="submission" date="2021-02" db="EMBL/GenBank/DDBJ databases">
        <authorList>
            <person name="Kimball J.A."/>
            <person name="Haas M.W."/>
            <person name="Macchietto M."/>
            <person name="Kono T."/>
            <person name="Duquette J."/>
            <person name="Shao M."/>
        </authorList>
    </citation>
    <scope>NUCLEOTIDE SEQUENCE</scope>
    <source>
        <tissue evidence="2">Fresh leaf tissue</tissue>
    </source>
</reference>
<sequence>MTQANSFFFFLCSALPRAAWSRNPAVELSCENRADSCAMLHAVGPTARRDACRCSARRASRLCCREARAREAICCAPNLAEAMRRGSNNLPWGPR</sequence>
<reference evidence="2" key="1">
    <citation type="journal article" date="2021" name="bioRxiv">
        <title>Whole Genome Assembly and Annotation of Northern Wild Rice, Zizania palustris L., Supports a Whole Genome Duplication in the Zizania Genus.</title>
        <authorList>
            <person name="Haas M."/>
            <person name="Kono T."/>
            <person name="Macchietto M."/>
            <person name="Millas R."/>
            <person name="McGilp L."/>
            <person name="Shao M."/>
            <person name="Duquette J."/>
            <person name="Hirsch C.N."/>
            <person name="Kimball J."/>
        </authorList>
    </citation>
    <scope>NUCLEOTIDE SEQUENCE</scope>
    <source>
        <tissue evidence="2">Fresh leaf tissue</tissue>
    </source>
</reference>